<dbReference type="InterPro" id="IPR006634">
    <property type="entry name" value="TLC-dom"/>
</dbReference>
<evidence type="ECO:0000256" key="5">
    <source>
        <dbReference type="ARBA" id="ARBA00022824"/>
    </source>
</evidence>
<keyword evidence="4 9" id="KW-0812">Transmembrane</keyword>
<feature type="transmembrane region" description="Helical" evidence="11">
    <location>
        <begin position="258"/>
        <end position="278"/>
    </location>
</feature>
<keyword evidence="8" id="KW-0325">Glycoprotein</keyword>
<feature type="compositionally biased region" description="Polar residues" evidence="10">
    <location>
        <begin position="69"/>
        <end position="84"/>
    </location>
</feature>
<feature type="transmembrane region" description="Helical" evidence="11">
    <location>
        <begin position="387"/>
        <end position="412"/>
    </location>
</feature>
<protein>
    <submittedName>
        <fullName evidence="13">Similar to Saccharomyces cerevisiae YKL008C LAC1 Ceramide synthase component</fullName>
    </submittedName>
</protein>
<feature type="compositionally biased region" description="Low complexity" evidence="10">
    <location>
        <begin position="59"/>
        <end position="68"/>
    </location>
</feature>
<feature type="transmembrane region" description="Helical" evidence="11">
    <location>
        <begin position="285"/>
        <end position="303"/>
    </location>
</feature>
<comment type="caution">
    <text evidence="13">The sequence shown here is derived from an EMBL/GenBank/DDBJ whole genome shotgun (WGS) entry which is preliminary data.</text>
</comment>
<keyword evidence="6 11" id="KW-1133">Transmembrane helix</keyword>
<feature type="compositionally biased region" description="Basic residues" evidence="10">
    <location>
        <begin position="1"/>
        <end position="10"/>
    </location>
</feature>
<evidence type="ECO:0000256" key="10">
    <source>
        <dbReference type="SAM" id="MobiDB-lite"/>
    </source>
</evidence>
<evidence type="ECO:0000256" key="4">
    <source>
        <dbReference type="ARBA" id="ARBA00022692"/>
    </source>
</evidence>
<proteinExistence type="inferred from homology"/>
<dbReference type="AlphaFoldDB" id="A0A0J9X9L5"/>
<feature type="domain" description="TLC" evidence="12">
    <location>
        <begin position="204"/>
        <end position="420"/>
    </location>
</feature>
<keyword evidence="3" id="KW-0808">Transferase</keyword>
<sequence>MSEQKSKRRGSTVGVIGLGDNAAPSLSTMPINPSQERESRRRIRALSGTTEALIERTSDGSASSSGISPATTKLRASSTKSKTTAVKHKKQPQQLSFPQMVWLWYREISYRNSWFNPLILLIFFALVYLGLDALGVKSNPLEPFFTLSYRIEPAAPGDPVYYGKGKKDFLFVFMAMLFFTFFREFWMQVILRPLAIKVGIQKKGKISRFMEQTYSIVYYGMSGPFGLYIMYHTPIWYFNTTAFYAEFPHREHIAIFKFFYLMQAAFWAQQSVVLSLMLEKPRKDFYELVFHHIVTMALIFLSYRFHFTWIGLAVYVTMDISDFFLAISKTLNYLDSVLTGPFFLGFMGVWIYTRHYLNLCILYSILTEFRTVGPYDLNWETQQYKCWISQIITFALLMALQLVNAYWLFLIVRIAFRFLFSGVQKDDRSDDEEEEELEIEDDSTSSESSK</sequence>
<gene>
    <name evidence="13" type="ORF">BN980_GECA06s01231g</name>
</gene>
<feature type="region of interest" description="Disordered" evidence="10">
    <location>
        <begin position="424"/>
        <end position="450"/>
    </location>
</feature>
<keyword evidence="7 9" id="KW-0472">Membrane</keyword>
<dbReference type="Pfam" id="PF03798">
    <property type="entry name" value="TRAM_LAG1_CLN8"/>
    <property type="match status" value="1"/>
</dbReference>
<dbReference type="PANTHER" id="PTHR12560">
    <property type="entry name" value="LONGEVITY ASSURANCE FACTOR 1 LAG1"/>
    <property type="match status" value="1"/>
</dbReference>
<dbReference type="EMBL" id="CCBN010000006">
    <property type="protein sequence ID" value="CDO53884.1"/>
    <property type="molecule type" value="Genomic_DNA"/>
</dbReference>
<evidence type="ECO:0000256" key="9">
    <source>
        <dbReference type="PROSITE-ProRule" id="PRU00205"/>
    </source>
</evidence>
<evidence type="ECO:0000313" key="13">
    <source>
        <dbReference type="EMBL" id="CDO53884.1"/>
    </source>
</evidence>
<feature type="compositionally biased region" description="Acidic residues" evidence="10">
    <location>
        <begin position="429"/>
        <end position="444"/>
    </location>
</feature>
<evidence type="ECO:0000256" key="7">
    <source>
        <dbReference type="ARBA" id="ARBA00023136"/>
    </source>
</evidence>
<evidence type="ECO:0000256" key="3">
    <source>
        <dbReference type="ARBA" id="ARBA00022679"/>
    </source>
</evidence>
<evidence type="ECO:0000259" key="12">
    <source>
        <dbReference type="PROSITE" id="PS50922"/>
    </source>
</evidence>
<feature type="transmembrane region" description="Helical" evidence="11">
    <location>
        <begin position="169"/>
        <end position="195"/>
    </location>
</feature>
<evidence type="ECO:0000313" key="14">
    <source>
        <dbReference type="Proteomes" id="UP000242525"/>
    </source>
</evidence>
<comment type="similarity">
    <text evidence="2">Belongs to the sphingosine N-acyltransferase family.</text>
</comment>
<accession>A0A0J9X9L5</accession>
<dbReference type="GO" id="GO:0050291">
    <property type="term" value="F:sphingosine N-acyltransferase activity"/>
    <property type="evidence" value="ECO:0007669"/>
    <property type="project" value="InterPro"/>
</dbReference>
<evidence type="ECO:0000256" key="11">
    <source>
        <dbReference type="SAM" id="Phobius"/>
    </source>
</evidence>
<dbReference type="STRING" id="1173061.A0A0J9X9L5"/>
<dbReference type="PANTHER" id="PTHR12560:SF11">
    <property type="entry name" value="CERAMIDE SYNTHASE LAC1-RELATED"/>
    <property type="match status" value="1"/>
</dbReference>
<feature type="transmembrane region" description="Helical" evidence="11">
    <location>
        <begin position="334"/>
        <end position="353"/>
    </location>
</feature>
<name>A0A0J9X9L5_GEOCN</name>
<dbReference type="GO" id="GO:0005789">
    <property type="term" value="C:endoplasmic reticulum membrane"/>
    <property type="evidence" value="ECO:0007669"/>
    <property type="project" value="UniProtKB-SubCell"/>
</dbReference>
<evidence type="ECO:0000256" key="2">
    <source>
        <dbReference type="ARBA" id="ARBA00009808"/>
    </source>
</evidence>
<evidence type="ECO:0000256" key="1">
    <source>
        <dbReference type="ARBA" id="ARBA00004477"/>
    </source>
</evidence>
<reference evidence="13" key="1">
    <citation type="submission" date="2014-03" db="EMBL/GenBank/DDBJ databases">
        <authorList>
            <person name="Casaregola S."/>
        </authorList>
    </citation>
    <scope>NUCLEOTIDE SEQUENCE [LARGE SCALE GENOMIC DNA]</scope>
    <source>
        <strain evidence="13">CLIB 918</strain>
    </source>
</reference>
<comment type="subcellular location">
    <subcellularLocation>
        <location evidence="1">Endoplasmic reticulum membrane</location>
        <topology evidence="1">Multi-pass membrane protein</topology>
    </subcellularLocation>
</comment>
<feature type="region of interest" description="Disordered" evidence="10">
    <location>
        <begin position="1"/>
        <end position="89"/>
    </location>
</feature>
<dbReference type="Proteomes" id="UP000242525">
    <property type="component" value="Unassembled WGS sequence"/>
</dbReference>
<dbReference type="InterPro" id="IPR016439">
    <property type="entry name" value="Lag1/Lac1-like"/>
</dbReference>
<organism evidence="13 14">
    <name type="scientific">Geotrichum candidum</name>
    <name type="common">Oospora lactis</name>
    <name type="synonym">Dipodascus geotrichum</name>
    <dbReference type="NCBI Taxonomy" id="1173061"/>
    <lineage>
        <taxon>Eukaryota</taxon>
        <taxon>Fungi</taxon>
        <taxon>Dikarya</taxon>
        <taxon>Ascomycota</taxon>
        <taxon>Saccharomycotina</taxon>
        <taxon>Dipodascomycetes</taxon>
        <taxon>Dipodascales</taxon>
        <taxon>Dipodascaceae</taxon>
        <taxon>Geotrichum</taxon>
    </lineage>
</organism>
<feature type="transmembrane region" description="Helical" evidence="11">
    <location>
        <begin position="216"/>
        <end position="238"/>
    </location>
</feature>
<dbReference type="PROSITE" id="PS50922">
    <property type="entry name" value="TLC"/>
    <property type="match status" value="1"/>
</dbReference>
<dbReference type="SMART" id="SM00724">
    <property type="entry name" value="TLC"/>
    <property type="match status" value="1"/>
</dbReference>
<evidence type="ECO:0000256" key="6">
    <source>
        <dbReference type="ARBA" id="ARBA00022989"/>
    </source>
</evidence>
<feature type="compositionally biased region" description="Polar residues" evidence="10">
    <location>
        <begin position="24"/>
        <end position="34"/>
    </location>
</feature>
<feature type="transmembrane region" description="Helical" evidence="11">
    <location>
        <begin position="114"/>
        <end position="131"/>
    </location>
</feature>
<dbReference type="GO" id="GO:0046513">
    <property type="term" value="P:ceramide biosynthetic process"/>
    <property type="evidence" value="ECO:0007669"/>
    <property type="project" value="InterPro"/>
</dbReference>
<keyword evidence="14" id="KW-1185">Reference proteome</keyword>
<dbReference type="OrthoDB" id="3053196at2759"/>
<keyword evidence="5" id="KW-0256">Endoplasmic reticulum</keyword>
<evidence type="ECO:0000256" key="8">
    <source>
        <dbReference type="ARBA" id="ARBA00023180"/>
    </source>
</evidence>